<evidence type="ECO:0000313" key="2">
    <source>
        <dbReference type="Proteomes" id="UP000019487"/>
    </source>
</evidence>
<reference evidence="1 2" key="1">
    <citation type="journal article" date="2014" name="Genome Announc.">
        <title>Draft genome sequence of Sclerotinia borealis, a psychrophilic plant pathogenic fungus.</title>
        <authorList>
            <person name="Mardanov A.V."/>
            <person name="Beletsky A.V."/>
            <person name="Kadnikov V.V."/>
            <person name="Ignatov A.N."/>
            <person name="Ravin N.V."/>
        </authorList>
    </citation>
    <scope>NUCLEOTIDE SEQUENCE [LARGE SCALE GENOMIC DNA]</scope>
    <source>
        <strain evidence="2">F-4157</strain>
    </source>
</reference>
<dbReference type="Proteomes" id="UP000019487">
    <property type="component" value="Unassembled WGS sequence"/>
</dbReference>
<dbReference type="HOGENOM" id="CLU_597385_0_0_1"/>
<gene>
    <name evidence="1" type="ORF">SBOR_9073</name>
</gene>
<accession>W9C167</accession>
<comment type="caution">
    <text evidence="1">The sequence shown here is derived from an EMBL/GenBank/DDBJ whole genome shotgun (WGS) entry which is preliminary data.</text>
</comment>
<sequence>MSSLLGSTPHDRLDAPRTGESLCIPILKERQQRIKHSSIPSFEDSVGVENLDARFRQVPQFTGLKHFSCFSQVVQWTGGEEKDIIRILLPVVTPLLEKVAPAALVYTKAVVDFATQIFARLFDTDTLQYLAHALDRIDKTKYAFRKYRPKDKNHLPHWNYPKFHVLVHYVDCIQQFGALEGLNTEMVEAAHKYLIAKHNTRLTNFQAMEDVILHAQCTTINLNPESEKCQTARMTIAPLLLEELQIPSLLPSTFNMQGHTTYLHTRNTTTVAIAEAELKLPDFAAAIATYICQMRNKGSFDDSRMAGTTQYNFEQFDDRDRDISWVKDFPIQFHGALTCWKRSGKDYLDPDIKIEEMLRCVPSWRGVGHRHDFCWVQEYEYPPRRQSSSDESLSEYNKRLNDPLKGQRVAKLLIIMKIYDISEECLVYTGALVDVLVPVGDGTPNPVNGMREFTTYNN</sequence>
<name>W9C167_SCLBF</name>
<organism evidence="1 2">
    <name type="scientific">Sclerotinia borealis (strain F-4128)</name>
    <dbReference type="NCBI Taxonomy" id="1432307"/>
    <lineage>
        <taxon>Eukaryota</taxon>
        <taxon>Fungi</taxon>
        <taxon>Dikarya</taxon>
        <taxon>Ascomycota</taxon>
        <taxon>Pezizomycotina</taxon>
        <taxon>Leotiomycetes</taxon>
        <taxon>Helotiales</taxon>
        <taxon>Sclerotiniaceae</taxon>
        <taxon>Sclerotinia</taxon>
    </lineage>
</organism>
<evidence type="ECO:0000313" key="1">
    <source>
        <dbReference type="EMBL" id="ESZ90542.1"/>
    </source>
</evidence>
<dbReference type="AlphaFoldDB" id="W9C167"/>
<keyword evidence="2" id="KW-1185">Reference proteome</keyword>
<dbReference type="OrthoDB" id="3799695at2759"/>
<proteinExistence type="predicted"/>
<protein>
    <submittedName>
        <fullName evidence="1">Uncharacterized protein</fullName>
    </submittedName>
</protein>
<dbReference type="EMBL" id="AYSA01000612">
    <property type="protein sequence ID" value="ESZ90542.1"/>
    <property type="molecule type" value="Genomic_DNA"/>
</dbReference>